<organism evidence="1 2">
    <name type="scientific">Paenibacillus chibensis</name>
    <dbReference type="NCBI Taxonomy" id="59846"/>
    <lineage>
        <taxon>Bacteria</taxon>
        <taxon>Bacillati</taxon>
        <taxon>Bacillota</taxon>
        <taxon>Bacilli</taxon>
        <taxon>Bacillales</taxon>
        <taxon>Paenibacillaceae</taxon>
        <taxon>Paenibacillus</taxon>
    </lineage>
</organism>
<keyword evidence="2" id="KW-1185">Reference proteome</keyword>
<accession>A0ABU6PPE5</accession>
<protein>
    <submittedName>
        <fullName evidence="1">Uncharacterized protein</fullName>
    </submittedName>
</protein>
<gene>
    <name evidence="1" type="ORF">P9847_05450</name>
</gene>
<dbReference type="EMBL" id="JARTLD010000012">
    <property type="protein sequence ID" value="MED5016749.1"/>
    <property type="molecule type" value="Genomic_DNA"/>
</dbReference>
<proteinExistence type="predicted"/>
<evidence type="ECO:0000313" key="2">
    <source>
        <dbReference type="Proteomes" id="UP001343257"/>
    </source>
</evidence>
<sequence>MMREQELNVFRSPDIRRTIDALVSGSFTMGSLGNLQPLRLYLDRSLIPS</sequence>
<comment type="caution">
    <text evidence="1">The sequence shown here is derived from an EMBL/GenBank/DDBJ whole genome shotgun (WGS) entry which is preliminary data.</text>
</comment>
<dbReference type="RefSeq" id="WP_328276114.1">
    <property type="nucleotide sequence ID" value="NZ_JARTLD010000012.1"/>
</dbReference>
<reference evidence="1 2" key="1">
    <citation type="submission" date="2023-03" db="EMBL/GenBank/DDBJ databases">
        <title>Bacillus Genome Sequencing.</title>
        <authorList>
            <person name="Dunlap C."/>
        </authorList>
    </citation>
    <scope>NUCLEOTIDE SEQUENCE [LARGE SCALE GENOMIC DNA]</scope>
    <source>
        <strain evidence="1 2">NRS-52</strain>
    </source>
</reference>
<dbReference type="Proteomes" id="UP001343257">
    <property type="component" value="Unassembled WGS sequence"/>
</dbReference>
<evidence type="ECO:0000313" key="1">
    <source>
        <dbReference type="EMBL" id="MED5016749.1"/>
    </source>
</evidence>
<name>A0ABU6PPE5_9BACL</name>